<evidence type="ECO:0000313" key="3">
    <source>
        <dbReference type="Proteomes" id="UP000000702"/>
    </source>
</evidence>
<dbReference type="InterPro" id="IPR043154">
    <property type="entry name" value="Sec-1-like_dom1"/>
</dbReference>
<dbReference type="Gene3D" id="3.40.50.1910">
    <property type="match status" value="2"/>
</dbReference>
<dbReference type="SUPFAM" id="SSF56815">
    <property type="entry name" value="Sec1/munc18-like (SM) proteins"/>
    <property type="match status" value="1"/>
</dbReference>
<dbReference type="Pfam" id="PF00995">
    <property type="entry name" value="Sec1"/>
    <property type="match status" value="1"/>
</dbReference>
<evidence type="ECO:0000313" key="2">
    <source>
        <dbReference type="EMBL" id="CCD13480.1"/>
    </source>
</evidence>
<dbReference type="PANTHER" id="PTHR11679">
    <property type="entry name" value="VESICLE PROTEIN SORTING-ASSOCIATED"/>
    <property type="match status" value="1"/>
</dbReference>
<organism evidence="2 3">
    <name type="scientific">Trypanosoma congolense (strain IL3000)</name>
    <dbReference type="NCBI Taxonomy" id="1068625"/>
    <lineage>
        <taxon>Eukaryota</taxon>
        <taxon>Discoba</taxon>
        <taxon>Euglenozoa</taxon>
        <taxon>Kinetoplastea</taxon>
        <taxon>Metakinetoplastina</taxon>
        <taxon>Trypanosomatida</taxon>
        <taxon>Trypanosomatidae</taxon>
        <taxon>Trypanosoma</taxon>
        <taxon>Nannomonas</taxon>
    </lineage>
</organism>
<dbReference type="EMBL" id="CAEQ01001165">
    <property type="protein sequence ID" value="CCD13480.1"/>
    <property type="molecule type" value="Genomic_DNA"/>
</dbReference>
<dbReference type="InterPro" id="IPR043155">
    <property type="entry name" value="VPS33_dom3b"/>
</dbReference>
<protein>
    <submittedName>
        <fullName evidence="2">WGS project CAEQ00000000 data, annotated contig 1731</fullName>
    </submittedName>
</protein>
<comment type="similarity">
    <text evidence="1">Belongs to the STXBP/unc-18/SEC1 family.</text>
</comment>
<dbReference type="PIRSF" id="PIRSF005715">
    <property type="entry name" value="VPS45_Sec1"/>
    <property type="match status" value="1"/>
</dbReference>
<dbReference type="InterPro" id="IPR036045">
    <property type="entry name" value="Sec1-like_sf"/>
</dbReference>
<reference evidence="3" key="1">
    <citation type="submission" date="2011-07" db="EMBL/GenBank/DDBJ databases">
        <title>Divergent evolution of antigenic variation in African trypanosomes.</title>
        <authorList>
            <person name="Jackson A.P."/>
            <person name="Berry A."/>
            <person name="Allison H.C."/>
            <person name="Burton P."/>
            <person name="Anderson J."/>
            <person name="Aslett M."/>
            <person name="Brown R."/>
            <person name="Corton N."/>
            <person name="Harris D."/>
            <person name="Hauser H."/>
            <person name="Gamble J."/>
            <person name="Gilderthorp R."/>
            <person name="McQuillan J."/>
            <person name="Quail M.A."/>
            <person name="Sanders M."/>
            <person name="Van Tonder A."/>
            <person name="Ginger M.L."/>
            <person name="Donelson J.E."/>
            <person name="Field M.C."/>
            <person name="Barry J.D."/>
            <person name="Berriman M."/>
            <person name="Hertz-Fowler C."/>
        </authorList>
    </citation>
    <scope>NUCLEOTIDE SEQUENCE [LARGE SCALE GENOMIC DNA]</scope>
    <source>
        <strain evidence="3">IL3000</strain>
    </source>
</reference>
<dbReference type="InterPro" id="IPR001619">
    <property type="entry name" value="Sec1-like"/>
</dbReference>
<sequence>MDSFSDPINLNSLLEVTQIELSSLLGSLEPADGAAKVLYASPTIFSTLNAICDLDASFLSGIGVSGVFPFSVEDTPAVANHAIFLVSSDVDLLRMFATTLISYAEKNPDSSLHVFFVPKKTLVIEHLLENEYQELLSTPKLHIGEFEWDAFPLDEDVVSMQLPHAFRRLAGDGDMTIPYLCARMLLKLQSSLFGSIPLIRGKGAHASKVVQILKQMRSEVGSAHLMGIAPKIDSLLVIDRSLDLLTPLLTQMTYEGIIDEFFSIDCGCLALPCNIGEGSNVNAGDRIVLSNKDKMFKEIRNKNFAYIGGALHNKSILIKQNYEKRKELQQLRELKDFMKELPEMQEMHRLIGVHTSIATEIRKKAQTIDFRRRIAIEQYIVQQINEREVLDYIEELIIESAPIAEVLRLLSMYSIVNGGLKAKTYDSLKQLMMLSYDIPLIMATLMCLDRCGLISKYNAKRSNYTSLRKQFKLWVTDPQDRQPNDIGSAYGGYIPLSVRVLEEMIMHPELWGKPGSLVETLPEGKAEASYEGETPEGPPVTMIFFVGGITHAEMNCIRMLQAKLDGADQARRIVVASTDMVNGVSIISSAMPYSV</sequence>
<dbReference type="OMA" id="EFHIFFV"/>
<reference evidence="2 3" key="2">
    <citation type="journal article" date="2012" name="Proc. Natl. Acad. Sci. U.S.A.">
        <title>Antigenic diversity is generated by distinct evolutionary mechanisms in African trypanosome species.</title>
        <authorList>
            <person name="Jackson A.P."/>
            <person name="Berry A."/>
            <person name="Aslett M."/>
            <person name="Allison H.C."/>
            <person name="Burton P."/>
            <person name="Vavrova-Anderson J."/>
            <person name="Brown R."/>
            <person name="Browne H."/>
            <person name="Corton N."/>
            <person name="Hauser H."/>
            <person name="Gamble J."/>
            <person name="Gilderthorp R."/>
            <person name="Marcello L."/>
            <person name="McQuillan J."/>
            <person name="Otto T.D."/>
            <person name="Quail M.A."/>
            <person name="Sanders M.J."/>
            <person name="van Tonder A."/>
            <person name="Ginger M.L."/>
            <person name="Field M.C."/>
            <person name="Barry J.D."/>
            <person name="Hertz-Fowler C."/>
            <person name="Berriman M."/>
        </authorList>
    </citation>
    <scope>NUCLEOTIDE SEQUENCE [LARGE SCALE GENOMIC DNA]</scope>
    <source>
        <strain evidence="2 3">IL3000</strain>
    </source>
</reference>
<keyword evidence="3" id="KW-1185">Reference proteome</keyword>
<name>F9W8E8_TRYCI</name>
<dbReference type="InterPro" id="IPR027482">
    <property type="entry name" value="Sec1-like_dom2"/>
</dbReference>
<dbReference type="Gene3D" id="3.40.50.2060">
    <property type="match status" value="1"/>
</dbReference>
<comment type="caution">
    <text evidence="2">The sequence shown here is derived from an EMBL/GenBank/DDBJ whole genome shotgun (WGS) entry which is preliminary data.</text>
</comment>
<evidence type="ECO:0000256" key="1">
    <source>
        <dbReference type="ARBA" id="ARBA00009884"/>
    </source>
</evidence>
<dbReference type="Proteomes" id="UP000000702">
    <property type="component" value="Unassembled WGS sequence"/>
</dbReference>
<dbReference type="GO" id="GO:0016192">
    <property type="term" value="P:vesicle-mediated transport"/>
    <property type="evidence" value="ECO:0007669"/>
    <property type="project" value="InterPro"/>
</dbReference>
<gene>
    <name evidence="2" type="ORF">TCIL3000_0_42290</name>
</gene>
<dbReference type="Gene3D" id="1.25.40.850">
    <property type="match status" value="1"/>
</dbReference>
<proteinExistence type="inferred from homology"/>
<accession>F9W8E8</accession>
<dbReference type="AlphaFoldDB" id="F9W8E8"/>
<dbReference type="VEuPathDB" id="TriTrypDB:TcIL3000_0_42290"/>